<dbReference type="Gene3D" id="2.40.128.20">
    <property type="match status" value="1"/>
</dbReference>
<gene>
    <name evidence="13" type="ORF">MELIAE_LOCUS2857</name>
</gene>
<dbReference type="InterPro" id="IPR000566">
    <property type="entry name" value="Lipocln_cytosolic_FA-bd_dom"/>
</dbReference>
<keyword evidence="6 10" id="KW-0732">Signal</keyword>
<dbReference type="AlphaFoldDB" id="A0A9P0AXX7"/>
<comment type="similarity">
    <text evidence="2 10 11">Belongs to the calycin superfamily. Lipocalin family.</text>
</comment>
<evidence type="ECO:0000256" key="1">
    <source>
        <dbReference type="ARBA" id="ARBA00004613"/>
    </source>
</evidence>
<dbReference type="GO" id="GO:0005737">
    <property type="term" value="C:cytoplasm"/>
    <property type="evidence" value="ECO:0007669"/>
    <property type="project" value="TreeGrafter"/>
</dbReference>
<dbReference type="InterPro" id="IPR022271">
    <property type="entry name" value="Lipocalin_ApoD"/>
</dbReference>
<protein>
    <recommendedName>
        <fullName evidence="3">Apolipoprotein D</fullName>
    </recommendedName>
</protein>
<dbReference type="InterPro" id="IPR022272">
    <property type="entry name" value="Lipocalin_CS"/>
</dbReference>
<dbReference type="GO" id="GO:0006629">
    <property type="term" value="P:lipid metabolic process"/>
    <property type="evidence" value="ECO:0007669"/>
    <property type="project" value="TreeGrafter"/>
</dbReference>
<feature type="domain" description="Lipocalin/cytosolic fatty-acid binding" evidence="12">
    <location>
        <begin position="40"/>
        <end position="181"/>
    </location>
</feature>
<dbReference type="Pfam" id="PF00061">
    <property type="entry name" value="Lipocalin"/>
    <property type="match status" value="1"/>
</dbReference>
<keyword evidence="8" id="KW-1015">Disulfide bond</keyword>
<evidence type="ECO:0000313" key="14">
    <source>
        <dbReference type="Proteomes" id="UP001154078"/>
    </source>
</evidence>
<evidence type="ECO:0000259" key="12">
    <source>
        <dbReference type="Pfam" id="PF00061"/>
    </source>
</evidence>
<dbReference type="InterPro" id="IPR003057">
    <property type="entry name" value="Invtbrt_color"/>
</dbReference>
<dbReference type="PRINTS" id="PR01273">
    <property type="entry name" value="INVTBRTCOLOR"/>
</dbReference>
<evidence type="ECO:0000256" key="5">
    <source>
        <dbReference type="ARBA" id="ARBA00022525"/>
    </source>
</evidence>
<dbReference type="PROSITE" id="PS00213">
    <property type="entry name" value="LIPOCALIN"/>
    <property type="match status" value="1"/>
</dbReference>
<dbReference type="PIRSF" id="PIRSF036893">
    <property type="entry name" value="Lipocalin_ApoD"/>
    <property type="match status" value="1"/>
</dbReference>
<reference evidence="13" key="1">
    <citation type="submission" date="2021-12" db="EMBL/GenBank/DDBJ databases">
        <authorList>
            <person name="King R."/>
        </authorList>
    </citation>
    <scope>NUCLEOTIDE SEQUENCE</scope>
</reference>
<sequence length="185" mass="21093">MMNGVVVFLMVVVVANAQTSFQGRCPDVQTKRNFNLKKFSGKWFEAERYFGGIEKGGKCVTAEYNLRRNGRATLRYKLIDSIYSPSIEAFGKVSKNDPAKLSFHFPSIDVDSPYWILATDYKNYAVVWSCAEFESYDYSIRGAWILTRSKNPTSRIIQKAYSALDKNGISKIYFVQTNQTNCPLN</sequence>
<evidence type="ECO:0000256" key="7">
    <source>
        <dbReference type="ARBA" id="ARBA00023121"/>
    </source>
</evidence>
<dbReference type="OrthoDB" id="565904at2759"/>
<evidence type="ECO:0000256" key="2">
    <source>
        <dbReference type="ARBA" id="ARBA00006889"/>
    </source>
</evidence>
<evidence type="ECO:0000256" key="11">
    <source>
        <dbReference type="RuleBase" id="RU003695"/>
    </source>
</evidence>
<keyword evidence="4" id="KW-0813">Transport</keyword>
<dbReference type="GO" id="GO:0008289">
    <property type="term" value="F:lipid binding"/>
    <property type="evidence" value="ECO:0007669"/>
    <property type="project" value="UniProtKB-KW"/>
</dbReference>
<dbReference type="GO" id="GO:0005576">
    <property type="term" value="C:extracellular region"/>
    <property type="evidence" value="ECO:0007669"/>
    <property type="project" value="UniProtKB-SubCell"/>
</dbReference>
<keyword evidence="14" id="KW-1185">Reference proteome</keyword>
<dbReference type="Proteomes" id="UP001154078">
    <property type="component" value="Chromosome 11"/>
</dbReference>
<evidence type="ECO:0000256" key="9">
    <source>
        <dbReference type="ARBA" id="ARBA00023180"/>
    </source>
</evidence>
<organism evidence="13 14">
    <name type="scientific">Brassicogethes aeneus</name>
    <name type="common">Rape pollen beetle</name>
    <name type="synonym">Meligethes aeneus</name>
    <dbReference type="NCBI Taxonomy" id="1431903"/>
    <lineage>
        <taxon>Eukaryota</taxon>
        <taxon>Metazoa</taxon>
        <taxon>Ecdysozoa</taxon>
        <taxon>Arthropoda</taxon>
        <taxon>Hexapoda</taxon>
        <taxon>Insecta</taxon>
        <taxon>Pterygota</taxon>
        <taxon>Neoptera</taxon>
        <taxon>Endopterygota</taxon>
        <taxon>Coleoptera</taxon>
        <taxon>Polyphaga</taxon>
        <taxon>Cucujiformia</taxon>
        <taxon>Nitidulidae</taxon>
        <taxon>Meligethinae</taxon>
        <taxon>Brassicogethes</taxon>
    </lineage>
</organism>
<keyword evidence="9" id="KW-0325">Glycoprotein</keyword>
<dbReference type="InterPro" id="IPR012674">
    <property type="entry name" value="Calycin"/>
</dbReference>
<evidence type="ECO:0000256" key="4">
    <source>
        <dbReference type="ARBA" id="ARBA00022448"/>
    </source>
</evidence>
<keyword evidence="7" id="KW-0446">Lipid-binding</keyword>
<feature type="chain" id="PRO_5040556964" description="Apolipoprotein D" evidence="10">
    <location>
        <begin position="18"/>
        <end position="185"/>
    </location>
</feature>
<evidence type="ECO:0000256" key="10">
    <source>
        <dbReference type="PIRNR" id="PIRNR036893"/>
    </source>
</evidence>
<dbReference type="FunFam" id="2.40.128.20:FF:000003">
    <property type="entry name" value="Apolipoprotein D"/>
    <property type="match status" value="1"/>
</dbReference>
<dbReference type="PANTHER" id="PTHR10612">
    <property type="entry name" value="APOLIPOPROTEIN D"/>
    <property type="match status" value="1"/>
</dbReference>
<keyword evidence="5" id="KW-0964">Secreted</keyword>
<dbReference type="PANTHER" id="PTHR10612:SF34">
    <property type="entry name" value="APOLIPOPROTEIN D"/>
    <property type="match status" value="1"/>
</dbReference>
<dbReference type="GO" id="GO:0000302">
    <property type="term" value="P:response to reactive oxygen species"/>
    <property type="evidence" value="ECO:0007669"/>
    <property type="project" value="TreeGrafter"/>
</dbReference>
<feature type="signal peptide" evidence="10">
    <location>
        <begin position="1"/>
        <end position="17"/>
    </location>
</feature>
<evidence type="ECO:0000256" key="6">
    <source>
        <dbReference type="ARBA" id="ARBA00022729"/>
    </source>
</evidence>
<comment type="subcellular location">
    <subcellularLocation>
        <location evidence="1">Secreted</location>
    </subcellularLocation>
</comment>
<dbReference type="GO" id="GO:0031409">
    <property type="term" value="F:pigment binding"/>
    <property type="evidence" value="ECO:0007669"/>
    <property type="project" value="InterPro"/>
</dbReference>
<evidence type="ECO:0000256" key="3">
    <source>
        <dbReference type="ARBA" id="ARBA00019890"/>
    </source>
</evidence>
<proteinExistence type="inferred from homology"/>
<accession>A0A9P0AXX7</accession>
<evidence type="ECO:0000313" key="13">
    <source>
        <dbReference type="EMBL" id="CAH0549844.1"/>
    </source>
</evidence>
<name>A0A9P0AXX7_BRAAE</name>
<dbReference type="SUPFAM" id="SSF50814">
    <property type="entry name" value="Lipocalins"/>
    <property type="match status" value="1"/>
</dbReference>
<evidence type="ECO:0000256" key="8">
    <source>
        <dbReference type="ARBA" id="ARBA00023157"/>
    </source>
</evidence>
<dbReference type="EMBL" id="OV121142">
    <property type="protein sequence ID" value="CAH0549844.1"/>
    <property type="molecule type" value="Genomic_DNA"/>
</dbReference>